<dbReference type="EnsemblMetazoa" id="MDOA004796-RA">
    <property type="protein sequence ID" value="MDOA004796-PA"/>
    <property type="gene ID" value="MDOA004796"/>
</dbReference>
<dbReference type="GeneID" id="101900759"/>
<evidence type="ECO:0000256" key="4">
    <source>
        <dbReference type="ARBA" id="ARBA00011890"/>
    </source>
</evidence>
<dbReference type="InterPro" id="IPR029063">
    <property type="entry name" value="SAM-dependent_MTases_sf"/>
</dbReference>
<dbReference type="GO" id="GO:0005829">
    <property type="term" value="C:cytosol"/>
    <property type="evidence" value="ECO:0007669"/>
    <property type="project" value="UniProtKB-SubCell"/>
</dbReference>
<dbReference type="PANTHER" id="PTHR11579:SF0">
    <property type="entry name" value="PROTEIN-L-ISOASPARTATE(D-ASPARTATE) O-METHYLTRANSFERASE"/>
    <property type="match status" value="1"/>
</dbReference>
<evidence type="ECO:0000256" key="11">
    <source>
        <dbReference type="ARBA" id="ARBA00035815"/>
    </source>
</evidence>
<evidence type="ECO:0000256" key="3">
    <source>
        <dbReference type="ARBA" id="ARBA00011245"/>
    </source>
</evidence>
<evidence type="ECO:0000256" key="9">
    <source>
        <dbReference type="ARBA" id="ARBA00031323"/>
    </source>
</evidence>
<gene>
    <name evidence="16" type="primary">LOC101900759</name>
    <name evidence="14" type="synonym">101900759</name>
</gene>
<dbReference type="GO" id="GO:0032259">
    <property type="term" value="P:methylation"/>
    <property type="evidence" value="ECO:0007669"/>
    <property type="project" value="UniProtKB-KW"/>
</dbReference>
<dbReference type="EC" id="2.1.1.77" evidence="4"/>
<dbReference type="VEuPathDB" id="VectorBase:MDOA004796"/>
<dbReference type="RefSeq" id="XP_058978067.1">
    <property type="nucleotide sequence ID" value="XM_059122084.1"/>
</dbReference>
<dbReference type="PANTHER" id="PTHR11579">
    <property type="entry name" value="PROTEIN-L-ISOASPARTATE O-METHYLTRANSFERASE"/>
    <property type="match status" value="1"/>
</dbReference>
<evidence type="ECO:0000256" key="12">
    <source>
        <dbReference type="ARBA" id="ARBA00054057"/>
    </source>
</evidence>
<reference evidence="14" key="2">
    <citation type="submission" date="2020-05" db="UniProtKB">
        <authorList>
            <consortium name="EnsemblMetazoa"/>
        </authorList>
    </citation>
    <scope>IDENTIFICATION</scope>
    <source>
        <strain evidence="14">Aabys</strain>
    </source>
</reference>
<reference evidence="16" key="3">
    <citation type="submission" date="2025-05" db="UniProtKB">
        <authorList>
            <consortium name="RefSeq"/>
        </authorList>
    </citation>
    <scope>IDENTIFICATION</scope>
    <source>
        <strain evidence="16">Aabys</strain>
        <tissue evidence="16">Whole body</tissue>
    </source>
</reference>
<evidence type="ECO:0000313" key="14">
    <source>
        <dbReference type="EnsemblMetazoa" id="MDOA004796-PA"/>
    </source>
</evidence>
<dbReference type="SUPFAM" id="SSF53335">
    <property type="entry name" value="S-adenosyl-L-methionine-dependent methyltransferases"/>
    <property type="match status" value="1"/>
</dbReference>
<evidence type="ECO:0000256" key="7">
    <source>
        <dbReference type="ARBA" id="ARBA00022679"/>
    </source>
</evidence>
<dbReference type="GO" id="GO:0004719">
    <property type="term" value="F:protein-L-isoaspartate (D-aspartate) O-methyltransferase activity"/>
    <property type="evidence" value="ECO:0007669"/>
    <property type="project" value="UniProtKB-EC"/>
</dbReference>
<dbReference type="NCBIfam" id="TIGR00080">
    <property type="entry name" value="pimt"/>
    <property type="match status" value="1"/>
</dbReference>
<dbReference type="GO" id="GO:0006950">
    <property type="term" value="P:response to stress"/>
    <property type="evidence" value="ECO:0007669"/>
    <property type="project" value="UniProtKB-ARBA"/>
</dbReference>
<evidence type="ECO:0000256" key="1">
    <source>
        <dbReference type="ARBA" id="ARBA00004514"/>
    </source>
</evidence>
<comment type="subcellular location">
    <subcellularLocation>
        <location evidence="1">Cytoplasm</location>
        <location evidence="1">Cytosol</location>
    </subcellularLocation>
</comment>
<dbReference type="AlphaFoldDB" id="T1PGA8"/>
<comment type="similarity">
    <text evidence="2">Belongs to the methyltransferase superfamily. L-isoaspartyl/D-aspartyl protein methyltransferase family.</text>
</comment>
<keyword evidence="8" id="KW-0949">S-adenosyl-L-methionine</keyword>
<accession>T1PGA8</accession>
<dbReference type="Proteomes" id="UP001652621">
    <property type="component" value="Unplaced"/>
</dbReference>
<keyword evidence="15" id="KW-1185">Reference proteome</keyword>
<dbReference type="CDD" id="cd02440">
    <property type="entry name" value="AdoMet_MTases"/>
    <property type="match status" value="1"/>
</dbReference>
<comment type="function">
    <text evidence="12">Initiates the repair of damaged proteins by catalyzing methyl esterification of L-isoaspartyl and D-aspartyl residues produced by spontaneous isomerization and racemization of L-aspartyl and L-asparaginyl residues in aging peptides and proteins.</text>
</comment>
<dbReference type="VEuPathDB" id="VectorBase:MDOMA2_016583"/>
<comment type="catalytic activity">
    <reaction evidence="11">
        <text>[protein]-L-isoaspartate + S-adenosyl-L-methionine = [protein]-L-isoaspartate alpha-methyl ester + S-adenosyl-L-homocysteine</text>
        <dbReference type="Rhea" id="RHEA:12705"/>
        <dbReference type="Rhea" id="RHEA-COMP:12143"/>
        <dbReference type="Rhea" id="RHEA-COMP:12144"/>
        <dbReference type="ChEBI" id="CHEBI:57856"/>
        <dbReference type="ChEBI" id="CHEBI:59789"/>
        <dbReference type="ChEBI" id="CHEBI:90596"/>
        <dbReference type="ChEBI" id="CHEBI:90598"/>
        <dbReference type="EC" id="2.1.1.77"/>
    </reaction>
    <physiologicalReaction direction="left-to-right" evidence="11">
        <dbReference type="Rhea" id="RHEA:12706"/>
    </physiologicalReaction>
</comment>
<dbReference type="Gene3D" id="3.40.50.150">
    <property type="entry name" value="Vaccinia Virus protein VP39"/>
    <property type="match status" value="1"/>
</dbReference>
<organism evidence="13">
    <name type="scientific">Musca domestica</name>
    <name type="common">House fly</name>
    <dbReference type="NCBI Taxonomy" id="7370"/>
    <lineage>
        <taxon>Eukaryota</taxon>
        <taxon>Metazoa</taxon>
        <taxon>Ecdysozoa</taxon>
        <taxon>Arthropoda</taxon>
        <taxon>Hexapoda</taxon>
        <taxon>Insecta</taxon>
        <taxon>Pterygota</taxon>
        <taxon>Neoptera</taxon>
        <taxon>Endopterygota</taxon>
        <taxon>Diptera</taxon>
        <taxon>Brachycera</taxon>
        <taxon>Muscomorpha</taxon>
        <taxon>Muscoidea</taxon>
        <taxon>Muscidae</taxon>
        <taxon>Musca</taxon>
    </lineage>
</organism>
<keyword evidence="6 13" id="KW-0489">Methyltransferase</keyword>
<reference evidence="13" key="1">
    <citation type="submission" date="2012-08" db="EMBL/GenBank/DDBJ databases">
        <title>Transcriptome of adult Musca domestica launches a platform for comparative house fly gene expression and characterization of differential gene expression among resistant and susceptible house flies.</title>
        <authorList>
            <person name="Liu N."/>
            <person name="Zhang L."/>
            <person name="Li M."/>
            <person name="Reid W."/>
        </authorList>
    </citation>
    <scope>NUCLEOTIDE SEQUENCE</scope>
    <source>
        <strain evidence="13">ALHF</strain>
        <tissue evidence="13">Whole body</tissue>
    </source>
</reference>
<dbReference type="FunFam" id="3.40.50.150:FF:000235">
    <property type="entry name" value="Protein-L-isoaspartate O-methyltransferase"/>
    <property type="match status" value="1"/>
</dbReference>
<evidence type="ECO:0000313" key="16">
    <source>
        <dbReference type="RefSeq" id="XP_058978067.1"/>
    </source>
</evidence>
<dbReference type="STRING" id="7370.T1PGA8"/>
<keyword evidence="5" id="KW-0963">Cytoplasm</keyword>
<evidence type="ECO:0000256" key="10">
    <source>
        <dbReference type="ARBA" id="ARBA00031350"/>
    </source>
</evidence>
<keyword evidence="7 13" id="KW-0808">Transferase</keyword>
<protein>
    <recommendedName>
        <fullName evidence="4">protein-L-isoaspartate(D-aspartate) O-methyltransferase</fullName>
        <ecNumber evidence="4">2.1.1.77</ecNumber>
    </recommendedName>
    <alternativeName>
        <fullName evidence="10">L-isoaspartyl protein carboxyl methyltransferase</fullName>
    </alternativeName>
    <alternativeName>
        <fullName evidence="9">Protein-beta-aspartate methyltransferase</fullName>
    </alternativeName>
</protein>
<evidence type="ECO:0000313" key="15">
    <source>
        <dbReference type="Proteomes" id="UP001652621"/>
    </source>
</evidence>
<proteinExistence type="evidence at transcript level"/>
<name>T1PGA8_MUSDO</name>
<evidence type="ECO:0000256" key="8">
    <source>
        <dbReference type="ARBA" id="ARBA00022691"/>
    </source>
</evidence>
<dbReference type="EMBL" id="KA647724">
    <property type="protein sequence ID" value="AFP62353.1"/>
    <property type="molecule type" value="mRNA"/>
</dbReference>
<evidence type="ECO:0000256" key="2">
    <source>
        <dbReference type="ARBA" id="ARBA00005369"/>
    </source>
</evidence>
<evidence type="ECO:0000256" key="5">
    <source>
        <dbReference type="ARBA" id="ARBA00022490"/>
    </source>
</evidence>
<sequence length="228" mass="25050">MAWRSVGANNADLIRQLREYGVIATEAVAQAMIATDRKFYSPRNPYMDAPQSIGHGVTISAPHMHAFALEYLRDHMKPGFRVLDVGSGSGYLTACFWRYLKAQDGDHENTRVVGIEHQAELVKQSIANLNIDDDSMLKSGKLIIVEGDGRKGAPDYAPFNAIHVGAAAPETPKALLDQLAKGGRLIVPVGPEGGEQYMMQYDKDEAGKIHPTRLMGVMYVPLTDLRRS</sequence>
<dbReference type="OrthoDB" id="73890at2759"/>
<comment type="subunit">
    <text evidence="3">Monomer.</text>
</comment>
<dbReference type="Pfam" id="PF01135">
    <property type="entry name" value="PCMT"/>
    <property type="match status" value="1"/>
</dbReference>
<evidence type="ECO:0000313" key="13">
    <source>
        <dbReference type="EMBL" id="AFP62353.1"/>
    </source>
</evidence>
<dbReference type="eggNOG" id="KOG1661">
    <property type="taxonomic scope" value="Eukaryota"/>
</dbReference>
<evidence type="ECO:0000256" key="6">
    <source>
        <dbReference type="ARBA" id="ARBA00022603"/>
    </source>
</evidence>
<dbReference type="InterPro" id="IPR000682">
    <property type="entry name" value="PCMT"/>
</dbReference>